<evidence type="ECO:0000313" key="2">
    <source>
        <dbReference type="Proteomes" id="UP000195208"/>
    </source>
</evidence>
<keyword evidence="2" id="KW-1185">Reference proteome</keyword>
<sequence>MFKINDKVRIIDAGNYNNYVHYYNVPVLEDNYLNNTIFTISNFEMLEEEDKDNKAHYQYELIDPNGYTLELLIDGYAIELFENTEFK</sequence>
<name>A0ABX3Z0S5_9STAP</name>
<dbReference type="Proteomes" id="UP000195208">
    <property type="component" value="Unassembled WGS sequence"/>
</dbReference>
<reference evidence="1 2" key="1">
    <citation type="submission" date="2017-04" db="EMBL/GenBank/DDBJ databases">
        <title>Staphylococcus agnetis, a potential pathogen in the broiler production.</title>
        <authorList>
            <person name="Poulsen L."/>
        </authorList>
    </citation>
    <scope>NUCLEOTIDE SEQUENCE [LARGE SCALE GENOMIC DNA]</scope>
    <source>
        <strain evidence="1 2">723_310714_2_2_spleen</strain>
    </source>
</reference>
<comment type="caution">
    <text evidence="1">The sequence shown here is derived from an EMBL/GenBank/DDBJ whole genome shotgun (WGS) entry which is preliminary data.</text>
</comment>
<dbReference type="RefSeq" id="WP_085622049.1">
    <property type="nucleotide sequence ID" value="NZ_JAPTFZ010000006.1"/>
</dbReference>
<accession>A0ABX3Z0S5</accession>
<organism evidence="1 2">
    <name type="scientific">Staphylococcus agnetis</name>
    <dbReference type="NCBI Taxonomy" id="985762"/>
    <lineage>
        <taxon>Bacteria</taxon>
        <taxon>Bacillati</taxon>
        <taxon>Bacillota</taxon>
        <taxon>Bacilli</taxon>
        <taxon>Bacillales</taxon>
        <taxon>Staphylococcaceae</taxon>
        <taxon>Staphylococcus</taxon>
    </lineage>
</organism>
<protein>
    <submittedName>
        <fullName evidence="1">Uncharacterized protein</fullName>
    </submittedName>
</protein>
<proteinExistence type="predicted"/>
<evidence type="ECO:0000313" key="1">
    <source>
        <dbReference type="EMBL" id="OTW30496.1"/>
    </source>
</evidence>
<dbReference type="EMBL" id="NEFX01000018">
    <property type="protein sequence ID" value="OTW30496.1"/>
    <property type="molecule type" value="Genomic_DNA"/>
</dbReference>
<gene>
    <name evidence="1" type="ORF">B9M88_09515</name>
</gene>